<organism evidence="2 3">
    <name type="scientific">Gossypium barbadense</name>
    <name type="common">Sea Island cotton</name>
    <name type="synonym">Hibiscus barbadensis</name>
    <dbReference type="NCBI Taxonomy" id="3634"/>
    <lineage>
        <taxon>Eukaryota</taxon>
        <taxon>Viridiplantae</taxon>
        <taxon>Streptophyta</taxon>
        <taxon>Embryophyta</taxon>
        <taxon>Tracheophyta</taxon>
        <taxon>Spermatophyta</taxon>
        <taxon>Magnoliopsida</taxon>
        <taxon>eudicotyledons</taxon>
        <taxon>Gunneridae</taxon>
        <taxon>Pentapetalae</taxon>
        <taxon>rosids</taxon>
        <taxon>malvids</taxon>
        <taxon>Malvales</taxon>
        <taxon>Malvaceae</taxon>
        <taxon>Malvoideae</taxon>
        <taxon>Gossypium</taxon>
    </lineage>
</organism>
<feature type="region of interest" description="Disordered" evidence="1">
    <location>
        <begin position="1"/>
        <end position="27"/>
    </location>
</feature>
<proteinExistence type="predicted"/>
<reference evidence="2 3" key="1">
    <citation type="submission" date="2015-01" db="EMBL/GenBank/DDBJ databases">
        <title>Genome of allotetraploid Gossypium barbadense reveals genomic plasticity and fiber elongation in cotton evolution.</title>
        <authorList>
            <person name="Chen X."/>
            <person name="Liu X."/>
            <person name="Zhao B."/>
            <person name="Zheng H."/>
            <person name="Hu Y."/>
            <person name="Lu G."/>
            <person name="Yang C."/>
            <person name="Chen J."/>
            <person name="Shan C."/>
            <person name="Zhang L."/>
            <person name="Zhou Y."/>
            <person name="Wang L."/>
            <person name="Guo W."/>
            <person name="Bai Y."/>
            <person name="Ruan J."/>
            <person name="Shangguan X."/>
            <person name="Mao Y."/>
            <person name="Jiang J."/>
            <person name="Zhu Y."/>
            <person name="Lei J."/>
            <person name="Kang H."/>
            <person name="Chen S."/>
            <person name="He X."/>
            <person name="Wang R."/>
            <person name="Wang Y."/>
            <person name="Chen J."/>
            <person name="Wang L."/>
            <person name="Yu S."/>
            <person name="Wang B."/>
            <person name="Wei J."/>
            <person name="Song S."/>
            <person name="Lu X."/>
            <person name="Gao Z."/>
            <person name="Gu W."/>
            <person name="Deng X."/>
            <person name="Ma D."/>
            <person name="Wang S."/>
            <person name="Liang W."/>
            <person name="Fang L."/>
            <person name="Cai C."/>
            <person name="Zhu X."/>
            <person name="Zhou B."/>
            <person name="Zhang Y."/>
            <person name="Chen Z."/>
            <person name="Xu S."/>
            <person name="Zhu R."/>
            <person name="Wang S."/>
            <person name="Zhang T."/>
            <person name="Zhao G."/>
        </authorList>
    </citation>
    <scope>NUCLEOTIDE SEQUENCE [LARGE SCALE GENOMIC DNA]</scope>
    <source>
        <strain evidence="3">cv. Xinhai21</strain>
        <tissue evidence="2">Leaf</tissue>
    </source>
</reference>
<feature type="compositionally biased region" description="Acidic residues" evidence="1">
    <location>
        <begin position="1"/>
        <end position="15"/>
    </location>
</feature>
<accession>A0A2P5YDH7</accession>
<name>A0A2P5YDH7_GOSBA</name>
<dbReference type="EMBL" id="KZ663332">
    <property type="protein sequence ID" value="PPS13581.1"/>
    <property type="molecule type" value="Genomic_DNA"/>
</dbReference>
<evidence type="ECO:0000256" key="1">
    <source>
        <dbReference type="SAM" id="MobiDB-lite"/>
    </source>
</evidence>
<dbReference type="AlphaFoldDB" id="A0A2P5YDH7"/>
<sequence length="85" mass="9360">MAMEEDVDKEEDTSEEQGTTNADNEEESTLVVNCRCSGWGTETLSTIEWHGSFWITPIIGVIIDDDACIGIWPDIKVDIDIGIGV</sequence>
<evidence type="ECO:0000313" key="2">
    <source>
        <dbReference type="EMBL" id="PPS13581.1"/>
    </source>
</evidence>
<evidence type="ECO:0000313" key="3">
    <source>
        <dbReference type="Proteomes" id="UP000239757"/>
    </source>
</evidence>
<dbReference type="Proteomes" id="UP000239757">
    <property type="component" value="Unassembled WGS sequence"/>
</dbReference>
<protein>
    <submittedName>
        <fullName evidence="2">Uncharacterized protein</fullName>
    </submittedName>
</protein>
<gene>
    <name evidence="2" type="ORF">GOBAR_AA06996</name>
</gene>